<evidence type="ECO:0008006" key="4">
    <source>
        <dbReference type="Google" id="ProtNLM"/>
    </source>
</evidence>
<proteinExistence type="predicted"/>
<dbReference type="AlphaFoldDB" id="A0A0M2NHR2"/>
<protein>
    <recommendedName>
        <fullName evidence="4">Portal protein</fullName>
    </recommendedName>
</protein>
<dbReference type="RefSeq" id="WP_046443923.1">
    <property type="nucleotide sequence ID" value="NZ_LAYJ01000111.1"/>
</dbReference>
<evidence type="ECO:0000256" key="1">
    <source>
        <dbReference type="SAM" id="MobiDB-lite"/>
    </source>
</evidence>
<name>A0A0M2NHR2_9FIRM</name>
<keyword evidence="3" id="KW-1185">Reference proteome</keyword>
<accession>A0A0M2NHR2</accession>
<dbReference type="STRING" id="270498.CHK_2073"/>
<dbReference type="Proteomes" id="UP000034076">
    <property type="component" value="Unassembled WGS sequence"/>
</dbReference>
<reference evidence="2 3" key="1">
    <citation type="submission" date="2015-04" db="EMBL/GenBank/DDBJ databases">
        <title>Draft genome sequence of bacteremic isolate Catabacter hongkongensis type strain HKU16T.</title>
        <authorList>
            <person name="Lau S.K."/>
            <person name="Teng J.L."/>
            <person name="Huang Y."/>
            <person name="Curreem S.O."/>
            <person name="Tsui S.K."/>
            <person name="Woo P.C."/>
        </authorList>
    </citation>
    <scope>NUCLEOTIDE SEQUENCE [LARGE SCALE GENOMIC DNA]</scope>
    <source>
        <strain evidence="2 3">HKU16</strain>
    </source>
</reference>
<sequence>MRIKKEASEIWKEYERGISYNTGINLYDNVERNNNFFNDKQWEGVNAPDLDKPVFNFLKPVVNYYTAMLISDDIATNVELANRPGNGDGQKKRGKKGAQADGKNDQKALREQPVGGSTDLQAGTIGEPSLDEKIPKIIAQEVDNIIERSNMKFKNRKMIRNCAVDGDGCFYIWFDPDAETGFDYKGEIKVDLVDNTNVLFGNPSEGEVQEQPYVLIAYRRLTEEVKDEARMNGMNPDEVVADNESYYVNTEKDRDNDYTTVVLKMWKEKGTVHIIKCTRNAVIKREADTEYKLYPLAWLSWETMKNCYHGISPLTGKIQNQIFVNKLYAMAMMYTTKMAFPKMLYDRTKIAAWDNRIGKAIGVAGNPNEALFANFQSADMSNNVMNMVQSTITQTKEMMGASDAALGNVKPDNTSAIIAVQKAAGMPLDIQRMDFYNFVESCVRIFIEMMRVDYGTRCVTLTDNEGNVTKEEFDFGLLKNYALNLKIDIGQGSYWSELMQVQTLDSMMKNKIIPDALTYLEAVPEGYIKNKNKIVESIRQAQGAAGGMMGAGIDGMPEMPRGQAMGSPPSASGVQGEGAMPNPADMSDEELQAFIADMKGQMGDTEEGTGESPDVKGMSDEELQEFIRENKARMDMGTDGATEAEEADGPPDGSFSAEELMKILEELKTLKPQAAIEAVEKLETTEEQKMWLVSELERQSGKMK</sequence>
<dbReference type="EMBL" id="LAYJ01000111">
    <property type="protein sequence ID" value="KKI50481.1"/>
    <property type="molecule type" value="Genomic_DNA"/>
</dbReference>
<comment type="caution">
    <text evidence="2">The sequence shown here is derived from an EMBL/GenBank/DDBJ whole genome shotgun (WGS) entry which is preliminary data.</text>
</comment>
<gene>
    <name evidence="2" type="ORF">CHK_2073</name>
</gene>
<evidence type="ECO:0000313" key="3">
    <source>
        <dbReference type="Proteomes" id="UP000034076"/>
    </source>
</evidence>
<evidence type="ECO:0000313" key="2">
    <source>
        <dbReference type="EMBL" id="KKI50481.1"/>
    </source>
</evidence>
<dbReference type="OrthoDB" id="1778115at2"/>
<organism evidence="2 3">
    <name type="scientific">Christensenella hongkongensis</name>
    <dbReference type="NCBI Taxonomy" id="270498"/>
    <lineage>
        <taxon>Bacteria</taxon>
        <taxon>Bacillati</taxon>
        <taxon>Bacillota</taxon>
        <taxon>Clostridia</taxon>
        <taxon>Christensenellales</taxon>
        <taxon>Christensenellaceae</taxon>
        <taxon>Christensenella</taxon>
    </lineage>
</organism>
<feature type="region of interest" description="Disordered" evidence="1">
    <location>
        <begin position="81"/>
        <end position="126"/>
    </location>
</feature>